<dbReference type="Proteomes" id="UP001597387">
    <property type="component" value="Unassembled WGS sequence"/>
</dbReference>
<evidence type="ECO:0000256" key="2">
    <source>
        <dbReference type="ARBA" id="ARBA00007118"/>
    </source>
</evidence>
<gene>
    <name evidence="7" type="ORF">ACFSJU_16585</name>
</gene>
<sequence length="234" mass="26129">METATSERIQTGTYTFKEVLHLRKSCRGFLRTPVPGDMITSVLEDAQMAPSNCNTQPWETHIVSGDKLKELSEALVRANKAGRLSPDFSFDTDEYHGRYQERYFNLAKTHYEGFGIKRDDREGRKEVSDLNYKFFNAPHLAIPFMPSFGDNVRVGGDIGMYGQTFLLSLTAHGLAGIPQTALGFFAGTIREILNVPGELKMLFGISFGYADPDAPGNSFRLGRDPLSHNVTFHP</sequence>
<evidence type="ECO:0000256" key="3">
    <source>
        <dbReference type="ARBA" id="ARBA00022630"/>
    </source>
</evidence>
<dbReference type="RefSeq" id="WP_255904706.1">
    <property type="nucleotide sequence ID" value="NZ_JAFMZO010000004.1"/>
</dbReference>
<feature type="domain" description="Nitroreductase" evidence="6">
    <location>
        <begin position="23"/>
        <end position="209"/>
    </location>
</feature>
<organism evidence="7 8">
    <name type="scientific">Paradesertivirga mongoliensis</name>
    <dbReference type="NCBI Taxonomy" id="2100740"/>
    <lineage>
        <taxon>Bacteria</taxon>
        <taxon>Pseudomonadati</taxon>
        <taxon>Bacteroidota</taxon>
        <taxon>Sphingobacteriia</taxon>
        <taxon>Sphingobacteriales</taxon>
        <taxon>Sphingobacteriaceae</taxon>
        <taxon>Paradesertivirga</taxon>
    </lineage>
</organism>
<dbReference type="SUPFAM" id="SSF55469">
    <property type="entry name" value="FMN-dependent nitroreductase-like"/>
    <property type="match status" value="1"/>
</dbReference>
<evidence type="ECO:0000313" key="7">
    <source>
        <dbReference type="EMBL" id="MFD2164028.1"/>
    </source>
</evidence>
<evidence type="ECO:0000256" key="5">
    <source>
        <dbReference type="ARBA" id="ARBA00023002"/>
    </source>
</evidence>
<dbReference type="Pfam" id="PF00881">
    <property type="entry name" value="Nitroreductase"/>
    <property type="match status" value="1"/>
</dbReference>
<comment type="caution">
    <text evidence="7">The sequence shown here is derived from an EMBL/GenBank/DDBJ whole genome shotgun (WGS) entry which is preliminary data.</text>
</comment>
<keyword evidence="4" id="KW-0288">FMN</keyword>
<keyword evidence="3" id="KW-0285">Flavoprotein</keyword>
<dbReference type="CDD" id="cd02136">
    <property type="entry name" value="PnbA_NfnB-like"/>
    <property type="match status" value="1"/>
</dbReference>
<dbReference type="EMBL" id="JBHUHZ010000003">
    <property type="protein sequence ID" value="MFD2164028.1"/>
    <property type="molecule type" value="Genomic_DNA"/>
</dbReference>
<evidence type="ECO:0000313" key="8">
    <source>
        <dbReference type="Proteomes" id="UP001597387"/>
    </source>
</evidence>
<dbReference type="PANTHER" id="PTHR43673:SF2">
    <property type="entry name" value="NITROREDUCTASE"/>
    <property type="match status" value="1"/>
</dbReference>
<keyword evidence="5" id="KW-0560">Oxidoreductase</keyword>
<evidence type="ECO:0000256" key="4">
    <source>
        <dbReference type="ARBA" id="ARBA00022643"/>
    </source>
</evidence>
<evidence type="ECO:0000256" key="1">
    <source>
        <dbReference type="ARBA" id="ARBA00001917"/>
    </source>
</evidence>
<dbReference type="InterPro" id="IPR000415">
    <property type="entry name" value="Nitroreductase-like"/>
</dbReference>
<name>A0ABW4ZPU3_9SPHI</name>
<proteinExistence type="inferred from homology"/>
<dbReference type="Gene3D" id="3.40.109.10">
    <property type="entry name" value="NADH Oxidase"/>
    <property type="match status" value="1"/>
</dbReference>
<accession>A0ABW4ZPU3</accession>
<keyword evidence="8" id="KW-1185">Reference proteome</keyword>
<comment type="similarity">
    <text evidence="2">Belongs to the nitroreductase family.</text>
</comment>
<evidence type="ECO:0000259" key="6">
    <source>
        <dbReference type="Pfam" id="PF00881"/>
    </source>
</evidence>
<dbReference type="InterPro" id="IPR029479">
    <property type="entry name" value="Nitroreductase"/>
</dbReference>
<dbReference type="PANTHER" id="PTHR43673">
    <property type="entry name" value="NAD(P)H NITROREDUCTASE YDGI-RELATED"/>
    <property type="match status" value="1"/>
</dbReference>
<protein>
    <submittedName>
        <fullName evidence="7">Nitroreductase</fullName>
    </submittedName>
</protein>
<comment type="cofactor">
    <cofactor evidence="1">
        <name>FMN</name>
        <dbReference type="ChEBI" id="CHEBI:58210"/>
    </cofactor>
</comment>
<reference evidence="8" key="1">
    <citation type="journal article" date="2019" name="Int. J. Syst. Evol. Microbiol.">
        <title>The Global Catalogue of Microorganisms (GCM) 10K type strain sequencing project: providing services to taxonomists for standard genome sequencing and annotation.</title>
        <authorList>
            <consortium name="The Broad Institute Genomics Platform"/>
            <consortium name="The Broad Institute Genome Sequencing Center for Infectious Disease"/>
            <person name="Wu L."/>
            <person name="Ma J."/>
        </authorList>
    </citation>
    <scope>NUCLEOTIDE SEQUENCE [LARGE SCALE GENOMIC DNA]</scope>
    <source>
        <strain evidence="8">KCTC 42217</strain>
    </source>
</reference>